<accession>A0A6C0KU93</accession>
<evidence type="ECO:0008006" key="2">
    <source>
        <dbReference type="Google" id="ProtNLM"/>
    </source>
</evidence>
<dbReference type="AlphaFoldDB" id="A0A6C0KU93"/>
<reference evidence="1" key="1">
    <citation type="journal article" date="2020" name="Nature">
        <title>Giant virus diversity and host interactions through global metagenomics.</title>
        <authorList>
            <person name="Schulz F."/>
            <person name="Roux S."/>
            <person name="Paez-Espino D."/>
            <person name="Jungbluth S."/>
            <person name="Walsh D.A."/>
            <person name="Denef V.J."/>
            <person name="McMahon K.D."/>
            <person name="Konstantinidis K.T."/>
            <person name="Eloe-Fadrosh E.A."/>
            <person name="Kyrpides N.C."/>
            <person name="Woyke T."/>
        </authorList>
    </citation>
    <scope>NUCLEOTIDE SEQUENCE</scope>
    <source>
        <strain evidence="1">GVMAG-S-3300013094-109</strain>
    </source>
</reference>
<dbReference type="InterPro" id="IPR029063">
    <property type="entry name" value="SAM-dependent_MTases_sf"/>
</dbReference>
<proteinExistence type="predicted"/>
<dbReference type="EMBL" id="MN740990">
    <property type="protein sequence ID" value="QHU21535.1"/>
    <property type="molecule type" value="Genomic_DNA"/>
</dbReference>
<name>A0A6C0KU93_9ZZZZ</name>
<organism evidence="1">
    <name type="scientific">viral metagenome</name>
    <dbReference type="NCBI Taxonomy" id="1070528"/>
    <lineage>
        <taxon>unclassified sequences</taxon>
        <taxon>metagenomes</taxon>
        <taxon>organismal metagenomes</taxon>
    </lineage>
</organism>
<protein>
    <recommendedName>
        <fullName evidence="2">Methyltransferase</fullName>
    </recommendedName>
</protein>
<sequence>MERSHCVFCNNTLFSFSFYLINTINIISINKFNPNELKKLKFISCKNCGCVQLQNLFLQSDLYLQPLQIFDGNAYITHNNLFCEFVTNNINFEEKLFEIGGSYGKLAKLIIQKYKENNKEITYKILEYDSTQYPEIDNIEYISYDCELYDYNNINTIIMSHVFEHLYNPRKFIEKISNTNVKNIFISIPDMDNLLKNNDINNLNILHTYYINTGYLVSLMSKNGFKMLKMFNYTNNSIFYYFNKNINTDIIEYTNLNLPKNQKLFYKKMKLNIKNIIIEEPFFICPSGFYGQFIYFNLNKNTRSNLRGFLDSDIFKINKRLSGTKMNIFEKNEISNYNKITVLISSVKHNTEIKKELSLYNNNIIFIEI</sequence>
<dbReference type="Gene3D" id="3.40.50.150">
    <property type="entry name" value="Vaccinia Virus protein VP39"/>
    <property type="match status" value="1"/>
</dbReference>
<evidence type="ECO:0000313" key="1">
    <source>
        <dbReference type="EMBL" id="QHU21535.1"/>
    </source>
</evidence>
<dbReference type="SUPFAM" id="SSF53335">
    <property type="entry name" value="S-adenosyl-L-methionine-dependent methyltransferases"/>
    <property type="match status" value="1"/>
</dbReference>